<reference evidence="1" key="1">
    <citation type="submission" date="2020-05" db="UniProtKB">
        <authorList>
            <consortium name="EnsemblMetazoa"/>
        </authorList>
    </citation>
    <scope>IDENTIFICATION</scope>
    <source>
        <strain evidence="1">TTRI</strain>
    </source>
</reference>
<dbReference type="Proteomes" id="UP000078200">
    <property type="component" value="Unassembled WGS sequence"/>
</dbReference>
<evidence type="ECO:0000313" key="2">
    <source>
        <dbReference type="Proteomes" id="UP000078200"/>
    </source>
</evidence>
<dbReference type="VEuPathDB" id="VectorBase:GAUT027608"/>
<keyword evidence="2" id="KW-1185">Reference proteome</keyword>
<organism evidence="1 2">
    <name type="scientific">Glossina austeni</name>
    <name type="common">Savannah tsetse fly</name>
    <dbReference type="NCBI Taxonomy" id="7395"/>
    <lineage>
        <taxon>Eukaryota</taxon>
        <taxon>Metazoa</taxon>
        <taxon>Ecdysozoa</taxon>
        <taxon>Arthropoda</taxon>
        <taxon>Hexapoda</taxon>
        <taxon>Insecta</taxon>
        <taxon>Pterygota</taxon>
        <taxon>Neoptera</taxon>
        <taxon>Endopterygota</taxon>
        <taxon>Diptera</taxon>
        <taxon>Brachycera</taxon>
        <taxon>Muscomorpha</taxon>
        <taxon>Hippoboscoidea</taxon>
        <taxon>Glossinidae</taxon>
        <taxon>Glossina</taxon>
    </lineage>
</organism>
<dbReference type="EnsemblMetazoa" id="GAUT027608-RA">
    <property type="protein sequence ID" value="GAUT027608-PA"/>
    <property type="gene ID" value="GAUT027608"/>
</dbReference>
<evidence type="ECO:0000313" key="1">
    <source>
        <dbReference type="EnsemblMetazoa" id="GAUT027608-PA"/>
    </source>
</evidence>
<accession>A0A1A9V6M2</accession>
<proteinExistence type="predicted"/>
<protein>
    <submittedName>
        <fullName evidence="1">Uncharacterized protein</fullName>
    </submittedName>
</protein>
<sequence>MKQTDVCKRNGMVDEADNNIPLTVIERLRRSLKYIGYTSLDNPNAIVFPQNIQDECYCINNLDYSDEGEKIVDSSEQYGVPLNVEPWDNMSPEKFLQTETSTATNYWIFSKSVILIKYGTRDRTILQWREQGDGLLIGYELFRFAGPETKHNEKKTQQEISVKK</sequence>
<name>A0A1A9V6M2_GLOAU</name>
<dbReference type="AlphaFoldDB" id="A0A1A9V6M2"/>